<dbReference type="Pfam" id="PF01425">
    <property type="entry name" value="Amidase"/>
    <property type="match status" value="1"/>
</dbReference>
<sequence length="469" mass="52855">MPAHKLAQKIRNRQITSEQLVRIFIKRIKEIQPLVNAMAEDRFEQAIEEAKEIDRVLSKQNIPENYSETNAPLLGVPYTCKESIWVKDMTNSSGLVSRKDFRAPQDSLVVTYMKKAGAILTCTTNIPEATASVESTNYVYGTTFNPYNLSRIAGGSSSGEGCLVSVCGSILGIGSDMAGSIRIPSCFNGVYGHKPTSHLISNDFQYPSFTGLQLDMLAVGPLCRYASDLKLIFKILCGPKFKDFDIDLKKLNFFYMKDLQGCAVVSELSNESRNALNKSIKFLETDLGVKIEEIKLKKFKFCYEMWSSLMCNGINNQEWLDYFTNEIQNPRTELIKSILGVQHEHILPLILFKLSGLSRVHHTEYYIKMLKDLKEEITEIIKDNGIILFPSYPTVAPYHNQTLLSNSMDFMYFGVFNILGVPVTQIPMGLNSQGLPTGIQLIANHNMDLLTIKLAEYFETNLIGWVPPF</sequence>
<dbReference type="Proteomes" id="UP000663879">
    <property type="component" value="Unassembled WGS sequence"/>
</dbReference>
<dbReference type="PANTHER" id="PTHR43372">
    <property type="entry name" value="FATTY-ACID AMIDE HYDROLASE"/>
    <property type="match status" value="1"/>
</dbReference>
<dbReference type="GO" id="GO:0012505">
    <property type="term" value="C:endomembrane system"/>
    <property type="evidence" value="ECO:0007669"/>
    <property type="project" value="TreeGrafter"/>
</dbReference>
<comment type="similarity">
    <text evidence="1">Belongs to the amidase family.</text>
</comment>
<dbReference type="InterPro" id="IPR052739">
    <property type="entry name" value="FAAH2"/>
</dbReference>
<evidence type="ECO:0000256" key="1">
    <source>
        <dbReference type="ARBA" id="ARBA00009199"/>
    </source>
</evidence>
<keyword evidence="4" id="KW-1185">Reference proteome</keyword>
<proteinExistence type="inferred from homology"/>
<dbReference type="InterPro" id="IPR023631">
    <property type="entry name" value="Amidase_dom"/>
</dbReference>
<organism evidence="3 4">
    <name type="scientific">Brachionus calyciflorus</name>
    <dbReference type="NCBI Taxonomy" id="104777"/>
    <lineage>
        <taxon>Eukaryota</taxon>
        <taxon>Metazoa</taxon>
        <taxon>Spiralia</taxon>
        <taxon>Gnathifera</taxon>
        <taxon>Rotifera</taxon>
        <taxon>Eurotatoria</taxon>
        <taxon>Monogononta</taxon>
        <taxon>Pseudotrocha</taxon>
        <taxon>Ploima</taxon>
        <taxon>Brachionidae</taxon>
        <taxon>Brachionus</taxon>
    </lineage>
</organism>
<protein>
    <recommendedName>
        <fullName evidence="2">Amidase domain-containing protein</fullName>
    </recommendedName>
</protein>
<comment type="caution">
    <text evidence="3">The sequence shown here is derived from an EMBL/GenBank/DDBJ whole genome shotgun (WGS) entry which is preliminary data.</text>
</comment>
<feature type="domain" description="Amidase" evidence="2">
    <location>
        <begin position="20"/>
        <end position="448"/>
    </location>
</feature>
<dbReference type="AlphaFoldDB" id="A0A814C2H1"/>
<dbReference type="SUPFAM" id="SSF75304">
    <property type="entry name" value="Amidase signature (AS) enzymes"/>
    <property type="match status" value="1"/>
</dbReference>
<dbReference type="InterPro" id="IPR020556">
    <property type="entry name" value="Amidase_CS"/>
</dbReference>
<evidence type="ECO:0000259" key="2">
    <source>
        <dbReference type="Pfam" id="PF01425"/>
    </source>
</evidence>
<dbReference type="PANTHER" id="PTHR43372:SF4">
    <property type="entry name" value="FATTY-ACID AMIDE HYDROLASE 2"/>
    <property type="match status" value="1"/>
</dbReference>
<dbReference type="OrthoDB" id="6428749at2759"/>
<name>A0A814C2H1_9BILA</name>
<evidence type="ECO:0000313" key="4">
    <source>
        <dbReference type="Proteomes" id="UP000663879"/>
    </source>
</evidence>
<dbReference type="EMBL" id="CAJNOC010002471">
    <property type="protein sequence ID" value="CAF0935190.1"/>
    <property type="molecule type" value="Genomic_DNA"/>
</dbReference>
<accession>A0A814C2H1</accession>
<dbReference type="InterPro" id="IPR036928">
    <property type="entry name" value="AS_sf"/>
</dbReference>
<evidence type="ECO:0000313" key="3">
    <source>
        <dbReference type="EMBL" id="CAF0935190.1"/>
    </source>
</evidence>
<gene>
    <name evidence="3" type="ORF">OXX778_LOCUS13123</name>
</gene>
<dbReference type="PROSITE" id="PS00571">
    <property type="entry name" value="AMIDASES"/>
    <property type="match status" value="1"/>
</dbReference>
<reference evidence="3" key="1">
    <citation type="submission" date="2021-02" db="EMBL/GenBank/DDBJ databases">
        <authorList>
            <person name="Nowell W R."/>
        </authorList>
    </citation>
    <scope>NUCLEOTIDE SEQUENCE</scope>
    <source>
        <strain evidence="3">Ploen Becks lab</strain>
    </source>
</reference>
<dbReference type="Gene3D" id="3.90.1300.10">
    <property type="entry name" value="Amidase signature (AS) domain"/>
    <property type="match status" value="1"/>
</dbReference>